<proteinExistence type="predicted"/>
<accession>A0A127AW97</accession>
<dbReference type="InterPro" id="IPR010667">
    <property type="entry name" value="Phage_T4_Gp19"/>
</dbReference>
<gene>
    <name evidence="1" type="ORF">SP15_044</name>
</gene>
<dbReference type="GeneID" id="29125212"/>
<dbReference type="GO" id="GO:0005198">
    <property type="term" value="F:structural molecule activity"/>
    <property type="evidence" value="ECO:0007669"/>
    <property type="project" value="InterPro"/>
</dbReference>
<sequence>MPLHESISHMHLSANKRYEPQRVNNFEVTIYGLPGGAGAAKELTMAVSTFSKPNITNDPIEVPHGNSKVKFAGTTQFQGSETLEVVDYIGADIEKIVVDWHKQVYNPEDDTIGFAQNYKKKATITEFAPDGTMERSWTLLGLFPTGVNYGENLNYEGNEVKKIQMTLSYDKAYRN</sequence>
<keyword evidence="2" id="KW-1185">Reference proteome</keyword>
<dbReference type="RefSeq" id="YP_009302432.1">
    <property type="nucleotide sequence ID" value="NC_031245.1"/>
</dbReference>
<dbReference type="EMBL" id="KT624200">
    <property type="protein sequence ID" value="AMM44843.1"/>
    <property type="molecule type" value="Genomic_DNA"/>
</dbReference>
<name>A0A127AW97_9CAUD</name>
<dbReference type="Proteomes" id="UP000203261">
    <property type="component" value="Segment"/>
</dbReference>
<organism evidence="1 2">
    <name type="scientific">Bacillus phage SP-15</name>
    <dbReference type="NCBI Taxonomy" id="1792032"/>
    <lineage>
        <taxon>Viruses</taxon>
        <taxon>Duplodnaviria</taxon>
        <taxon>Heunggongvirae</taxon>
        <taxon>Uroviricota</taxon>
        <taxon>Caudoviricetes</taxon>
        <taxon>Thornevirus</taxon>
        <taxon>Thornevirus SP15</taxon>
    </lineage>
</organism>
<evidence type="ECO:0000313" key="2">
    <source>
        <dbReference type="Proteomes" id="UP000203261"/>
    </source>
</evidence>
<dbReference type="KEGG" id="vg:29125212"/>
<evidence type="ECO:0000313" key="1">
    <source>
        <dbReference type="EMBL" id="AMM44843.1"/>
    </source>
</evidence>
<protein>
    <submittedName>
        <fullName evidence="1">Tail tube protein</fullName>
    </submittedName>
</protein>
<dbReference type="Pfam" id="PF06841">
    <property type="entry name" value="Phage_T4_gp19"/>
    <property type="match status" value="1"/>
</dbReference>
<reference evidence="1 2" key="1">
    <citation type="submission" date="2015-08" db="EMBL/GenBank/DDBJ databases">
        <authorList>
            <person name="Babu N.S."/>
            <person name="Beckwith C.J."/>
            <person name="Beseler K.G."/>
            <person name="Brison A."/>
            <person name="Carone J.V."/>
            <person name="Caskin T.P."/>
            <person name="Diamond M."/>
            <person name="Durham M.E."/>
            <person name="Foxe J.M."/>
            <person name="Go M."/>
            <person name="Henderson B.A."/>
            <person name="Jones I.B."/>
            <person name="McGettigan J.A."/>
            <person name="Micheletti S.J."/>
            <person name="Nasrallah M.E."/>
            <person name="Ortiz D."/>
            <person name="Piller C.R."/>
            <person name="Privatt S.R."/>
            <person name="Schneider S.L."/>
            <person name="Sharp S."/>
            <person name="Smith T.C."/>
            <person name="Stanton J.D."/>
            <person name="Ullery H.E."/>
            <person name="Wilson R.J."/>
            <person name="Serrano M.G."/>
            <person name="Buck G."/>
            <person name="Lee V."/>
            <person name="Wang Y."/>
            <person name="Carvalho R."/>
            <person name="Voegtly L."/>
            <person name="Shi R."/>
            <person name="Duckworth R."/>
            <person name="Johnson A."/>
            <person name="Loviza R."/>
            <person name="Walstead R."/>
            <person name="Shah Z."/>
            <person name="Kiflezghi M."/>
            <person name="Wade K."/>
            <person name="Ball S.L."/>
            <person name="Bradley K.W."/>
            <person name="Asai D.J."/>
            <person name="Bowman C.A."/>
            <person name="Russell D.A."/>
            <person name="Pope W.H."/>
            <person name="Jacobs-Sera D."/>
            <person name="Hendrix R.W."/>
            <person name="Hatfull G.F."/>
        </authorList>
    </citation>
    <scope>NUCLEOTIDE SEQUENCE [LARGE SCALE GENOMIC DNA]</scope>
</reference>